<dbReference type="PANTHER" id="PTHR13014">
    <property type="entry name" value="MITOCHONDRIAL 28S RIBOSOMAL PROTEIN S30/P52 PRO-APOTOTIC PROTEIN"/>
    <property type="match status" value="1"/>
</dbReference>
<dbReference type="GO" id="GO:0005762">
    <property type="term" value="C:mitochondrial large ribosomal subunit"/>
    <property type="evidence" value="ECO:0007669"/>
    <property type="project" value="TreeGrafter"/>
</dbReference>
<keyword evidence="6" id="KW-1185">Reference proteome</keyword>
<dbReference type="GO" id="GO:0003735">
    <property type="term" value="F:structural constituent of ribosome"/>
    <property type="evidence" value="ECO:0007669"/>
    <property type="project" value="InterPro"/>
</dbReference>
<dbReference type="Proteomes" id="UP001152803">
    <property type="component" value="Unassembled WGS sequence"/>
</dbReference>
<dbReference type="InterPro" id="IPR010793">
    <property type="entry name" value="Ribosomal_mL37/mL65"/>
</dbReference>
<dbReference type="InterPro" id="IPR039982">
    <property type="entry name" value="Ribosomal_mL65"/>
</dbReference>
<proteinExistence type="predicted"/>
<comment type="subcellular location">
    <subcellularLocation>
        <location evidence="1">Mitochondrion</location>
    </subcellularLocation>
</comment>
<keyword evidence="4" id="KW-0687">Ribonucleoprotein</keyword>
<evidence type="ECO:0000256" key="4">
    <source>
        <dbReference type="ARBA" id="ARBA00023274"/>
    </source>
</evidence>
<organism evidence="5 6">
    <name type="scientific">Conger conger</name>
    <name type="common">Conger eel</name>
    <name type="synonym">Muraena conger</name>
    <dbReference type="NCBI Taxonomy" id="82655"/>
    <lineage>
        <taxon>Eukaryota</taxon>
        <taxon>Metazoa</taxon>
        <taxon>Chordata</taxon>
        <taxon>Craniata</taxon>
        <taxon>Vertebrata</taxon>
        <taxon>Euteleostomi</taxon>
        <taxon>Actinopterygii</taxon>
        <taxon>Neopterygii</taxon>
        <taxon>Teleostei</taxon>
        <taxon>Anguilliformes</taxon>
        <taxon>Congridae</taxon>
        <taxon>Conger</taxon>
    </lineage>
</organism>
<dbReference type="AlphaFoldDB" id="A0A9Q1D850"/>
<evidence type="ECO:0000313" key="5">
    <source>
        <dbReference type="EMBL" id="KAJ8262632.1"/>
    </source>
</evidence>
<keyword evidence="2" id="KW-0689">Ribosomal protein</keyword>
<dbReference type="Pfam" id="PF07147">
    <property type="entry name" value="PDCD9"/>
    <property type="match status" value="1"/>
</dbReference>
<evidence type="ECO:0000256" key="2">
    <source>
        <dbReference type="ARBA" id="ARBA00022980"/>
    </source>
</evidence>
<sequence>MAMYRSLIMRPPLTNRVIILRRKRNLHSHSLKPESVYPLIVPSKTAKSRIAKRQREEDYLNEVRSATVDDKLRLLTKIQRMKYIMFPQTFALNADKWYQHFTKTAYLHGLPDQFSVELSENTMFQVSTKAPVNGDDKALLDLRSLVCNSILQENMYLKKTKIFLQKEQQTFASPFLGNLVSGIASALAKYSPLLKVSCLDFNPQVNFYWMKGDRTIPAGHRRGRIEPVRFQIDDKPNCQIRVPQQLPEMLPLETEVSAEVPEIRYGPELLPLYRRQYENRIFTGSKLADPCSYGHTQFHLVMDRFLRRNLCKANLDDQIEVRLRANAIASLFAWTGAQAVYQGFWSHEDLTRPFVSQAIITDGQCFSFFCYQLNTLALNDSDNPRKNLCWGTGSMRLYEAIQDGNVIGLDNNVLKLLVKFLLNGAKGDI</sequence>
<evidence type="ECO:0008006" key="7">
    <source>
        <dbReference type="Google" id="ProtNLM"/>
    </source>
</evidence>
<comment type="caution">
    <text evidence="5">The sequence shown here is derived from an EMBL/GenBank/DDBJ whole genome shotgun (WGS) entry which is preliminary data.</text>
</comment>
<dbReference type="PANTHER" id="PTHR13014:SF3">
    <property type="entry name" value="LARGE RIBOSOMAL SUBUNIT PROTEIN ML65"/>
    <property type="match status" value="1"/>
</dbReference>
<dbReference type="EMBL" id="JAFJMO010000011">
    <property type="protein sequence ID" value="KAJ8262632.1"/>
    <property type="molecule type" value="Genomic_DNA"/>
</dbReference>
<gene>
    <name evidence="5" type="ORF">COCON_G00150890</name>
</gene>
<dbReference type="GO" id="GO:0006412">
    <property type="term" value="P:translation"/>
    <property type="evidence" value="ECO:0007669"/>
    <property type="project" value="InterPro"/>
</dbReference>
<dbReference type="OrthoDB" id="6041973at2759"/>
<reference evidence="5" key="1">
    <citation type="journal article" date="2023" name="Science">
        <title>Genome structures resolve the early diversification of teleost fishes.</title>
        <authorList>
            <person name="Parey E."/>
            <person name="Louis A."/>
            <person name="Montfort J."/>
            <person name="Bouchez O."/>
            <person name="Roques C."/>
            <person name="Iampietro C."/>
            <person name="Lluch J."/>
            <person name="Castinel A."/>
            <person name="Donnadieu C."/>
            <person name="Desvignes T."/>
            <person name="Floi Bucao C."/>
            <person name="Jouanno E."/>
            <person name="Wen M."/>
            <person name="Mejri S."/>
            <person name="Dirks R."/>
            <person name="Jansen H."/>
            <person name="Henkel C."/>
            <person name="Chen W.J."/>
            <person name="Zahm M."/>
            <person name="Cabau C."/>
            <person name="Klopp C."/>
            <person name="Thompson A.W."/>
            <person name="Robinson-Rechavi M."/>
            <person name="Braasch I."/>
            <person name="Lecointre G."/>
            <person name="Bobe J."/>
            <person name="Postlethwait J.H."/>
            <person name="Berthelot C."/>
            <person name="Roest Crollius H."/>
            <person name="Guiguen Y."/>
        </authorList>
    </citation>
    <scope>NUCLEOTIDE SEQUENCE</scope>
    <source>
        <strain evidence="5">Concon-B</strain>
    </source>
</reference>
<evidence type="ECO:0000313" key="6">
    <source>
        <dbReference type="Proteomes" id="UP001152803"/>
    </source>
</evidence>
<accession>A0A9Q1D850</accession>
<name>A0A9Q1D850_CONCO</name>
<evidence type="ECO:0000256" key="3">
    <source>
        <dbReference type="ARBA" id="ARBA00023128"/>
    </source>
</evidence>
<evidence type="ECO:0000256" key="1">
    <source>
        <dbReference type="ARBA" id="ARBA00004173"/>
    </source>
</evidence>
<protein>
    <recommendedName>
        <fullName evidence="7">Mitochondrial ribosomal protein S30</fullName>
    </recommendedName>
</protein>
<keyword evidence="3" id="KW-0496">Mitochondrion</keyword>